<sequence length="381" mass="41743">MRAIVLGTQSFIDGGTKVGTQYLAQALAGAGWQVDYVPTLSSPMDIVGRQRHGRLRRAWAGGGAAHGVAPGLVEWTAKAPFPAHRLFLRFAWQTRWYGCLLPAQLLRTRYDLCLADVVPNLLVQDRISARLRICRLNDWPRGFAADLHGVAMDAQEALLRGPGFDEIWAVSRPLQAYAQSLNAHTPVRYMPNGVEAGLLLKSPSAEAPAPQRRARSAVYVGGMTAWLDRDLILDAARSMPDWSFDIYGPGGEPAAGDPPNLAWRGSVSRQELARILPTCEVGLIPFRDADGRMRYVERPLKFYEYIAAGLGVASTDLGGLRAGMGALACYGNGVQGFVLAMERARQQARARPADHARQFVDEHAWEVRAQAMLEHLKGLLP</sequence>
<evidence type="ECO:0000313" key="2">
    <source>
        <dbReference type="Proteomes" id="UP000595064"/>
    </source>
</evidence>
<reference evidence="1 2" key="1">
    <citation type="submission" date="2020-12" db="EMBL/GenBank/DDBJ databases">
        <title>FDA dAtabase for Regulatory Grade micrObial Sequences (FDA-ARGOS): Supporting development and validation of Infectious Disease Dx tests.</title>
        <authorList>
            <person name="Sproer C."/>
            <person name="Gronow S."/>
            <person name="Severitt S."/>
            <person name="Schroder I."/>
            <person name="Tallon L."/>
            <person name="Sadzewicz L."/>
            <person name="Zhao X."/>
            <person name="Boylan J."/>
            <person name="Ott S."/>
            <person name="Bowen H."/>
            <person name="Vavikolanu K."/>
            <person name="Mehta A."/>
            <person name="Aluvathingal J."/>
            <person name="Nadendla S."/>
            <person name="Lowell S."/>
            <person name="Myers T."/>
            <person name="Yan Y."/>
            <person name="Sichtig H."/>
        </authorList>
    </citation>
    <scope>NUCLEOTIDE SEQUENCE [LARGE SCALE GENOMIC DNA]</scope>
    <source>
        <strain evidence="1 2">FDAARGOS_890</strain>
    </source>
</reference>
<dbReference type="SUPFAM" id="SSF53756">
    <property type="entry name" value="UDP-Glycosyltransferase/glycogen phosphorylase"/>
    <property type="match status" value="1"/>
</dbReference>
<dbReference type="RefSeq" id="WP_016450951.1">
    <property type="nucleotide sequence ID" value="NZ_CP065748.1"/>
</dbReference>
<protein>
    <submittedName>
        <fullName evidence="1">Uncharacterized protein</fullName>
    </submittedName>
</protein>
<accession>A0A7T2YSD6</accession>
<dbReference type="Proteomes" id="UP000595064">
    <property type="component" value="Chromosome"/>
</dbReference>
<gene>
    <name evidence="1" type="ORF">I6G47_27710</name>
</gene>
<organism evidence="1 2">
    <name type="scientific">Delftia lacustris</name>
    <dbReference type="NCBI Taxonomy" id="558537"/>
    <lineage>
        <taxon>Bacteria</taxon>
        <taxon>Pseudomonadati</taxon>
        <taxon>Pseudomonadota</taxon>
        <taxon>Betaproteobacteria</taxon>
        <taxon>Burkholderiales</taxon>
        <taxon>Comamonadaceae</taxon>
        <taxon>Delftia</taxon>
    </lineage>
</organism>
<name>A0A7T2YSD6_9BURK</name>
<dbReference type="Gene3D" id="3.40.50.11010">
    <property type="match status" value="1"/>
</dbReference>
<keyword evidence="2" id="KW-1185">Reference proteome</keyword>
<dbReference type="KEGG" id="dla:I6G47_27710"/>
<proteinExistence type="predicted"/>
<dbReference type="EMBL" id="CP065748">
    <property type="protein sequence ID" value="QPS80725.1"/>
    <property type="molecule type" value="Genomic_DNA"/>
</dbReference>
<evidence type="ECO:0000313" key="1">
    <source>
        <dbReference type="EMBL" id="QPS80725.1"/>
    </source>
</evidence>
<dbReference type="Gene3D" id="3.40.50.2000">
    <property type="entry name" value="Glycogen Phosphorylase B"/>
    <property type="match status" value="1"/>
</dbReference>
<dbReference type="AlphaFoldDB" id="A0A7T2YSD6"/>